<feature type="compositionally biased region" description="Low complexity" evidence="1">
    <location>
        <begin position="108"/>
        <end position="118"/>
    </location>
</feature>
<keyword evidence="2" id="KW-1133">Transmembrane helix</keyword>
<evidence type="ECO:0000256" key="1">
    <source>
        <dbReference type="SAM" id="MobiDB-lite"/>
    </source>
</evidence>
<feature type="transmembrane region" description="Helical" evidence="2">
    <location>
        <begin position="624"/>
        <end position="642"/>
    </location>
</feature>
<feature type="chain" id="PRO_5003639036" evidence="3">
    <location>
        <begin position="24"/>
        <end position="680"/>
    </location>
</feature>
<dbReference type="EMBL" id="BAFK01000013">
    <property type="protein sequence ID" value="GAB59475.1"/>
    <property type="molecule type" value="Genomic_DNA"/>
</dbReference>
<feature type="region of interest" description="Disordered" evidence="1">
    <location>
        <begin position="102"/>
        <end position="121"/>
    </location>
</feature>
<dbReference type="OrthoDB" id="8540209at2"/>
<sequence>MTAFTGRWLRVISVMLLLLPAAAAAPAPDRVTVSGYYQLTEADLATLAQRQAIIDAVAALQGQLFTERYQLINTLQPLLRPIKRPSADYLALLISAQPAPSDIAEGDTQTQTQTQTQTEHSAVTASPAIMYGISDSGLAQWQQLPEVASLPEAQLLQLAPLAGQIFHTEAMFGVALDSIGFAGATAEVPVTAAEQSRLRQLVFDNGFKAGKWQPGSAQPLQWQASAECGCAAQIVKQERFTNFSYGLVPYWQTQTTQIAFASFNRIGLFGFVLGKDNKLLAPPNWQNSRHFNGFINLAQAHNTYLDLVVSGFDSISYQPLALDNLRHELVTQLTTPLEGFALNTLQPWLSFGLSARRTLADGVTFDLNLANLTQAEQLNFISFLRQLRADLNLAAEAANTDKYFINVKVPASAVLTAALPAYQAMQAEKYRSDTIYAPDKLVTLAPLVNLLLVRFDADVMAAQQSAQQLAPQLAAPDKAQSAYPFRRQMKSLKTAIDTMPSADAATMLLEKILPLFEILPLEQSGQLSLQDLANDLTYANWNFSGAAFWALPLSAGQYQVVSKAFTVAPAYQYQQLVQQVCDRVCPKRWFWRLVLASLLIAVVSLYLLATLLYYPLQRYLEHPLLLYGAPLVFAIGLLLILSCDPYWHQFQSLILLAVLALVLLGFMLYRRMQQRRQHYP</sequence>
<gene>
    <name evidence="4" type="ORF">RNAN_2481</name>
</gene>
<evidence type="ECO:0000256" key="2">
    <source>
        <dbReference type="SAM" id="Phobius"/>
    </source>
</evidence>
<accession>I1DZJ7</accession>
<dbReference type="STRING" id="562729.RNAN_2481"/>
<dbReference type="Proteomes" id="UP000004374">
    <property type="component" value="Unassembled WGS sequence"/>
</dbReference>
<feature type="transmembrane region" description="Helical" evidence="2">
    <location>
        <begin position="648"/>
        <end position="669"/>
    </location>
</feature>
<protein>
    <submittedName>
        <fullName evidence="4">Uncharacterized protein</fullName>
    </submittedName>
</protein>
<feature type="signal peptide" evidence="3">
    <location>
        <begin position="1"/>
        <end position="23"/>
    </location>
</feature>
<feature type="transmembrane region" description="Helical" evidence="2">
    <location>
        <begin position="589"/>
        <end position="612"/>
    </location>
</feature>
<dbReference type="AlphaFoldDB" id="I1DZJ7"/>
<evidence type="ECO:0000313" key="4">
    <source>
        <dbReference type="EMBL" id="GAB59475.1"/>
    </source>
</evidence>
<keyword evidence="2" id="KW-0812">Transmembrane</keyword>
<proteinExistence type="predicted"/>
<keyword evidence="5" id="KW-1185">Reference proteome</keyword>
<keyword evidence="2" id="KW-0472">Membrane</keyword>
<reference evidence="4 5" key="1">
    <citation type="journal article" date="2012" name="J. Bacteriol.">
        <title>Genome Sequence of the Protease-Producing Bacterium Rheinheimera nanhaiensis E407-8T, Isolated from Deep-Sea Sediment of the South China Sea.</title>
        <authorList>
            <person name="Zhang X.-Y."/>
            <person name="Zhang Y.-J."/>
            <person name="Qin Q.-L."/>
            <person name="Xie B.-B."/>
            <person name="Chen X.-L."/>
            <person name="Zhou B.-C."/>
            <person name="Zhang Y.-Z."/>
        </authorList>
    </citation>
    <scope>NUCLEOTIDE SEQUENCE [LARGE SCALE GENOMIC DNA]</scope>
    <source>
        <strain evidence="4 5">E407-8</strain>
    </source>
</reference>
<evidence type="ECO:0000256" key="3">
    <source>
        <dbReference type="SAM" id="SignalP"/>
    </source>
</evidence>
<keyword evidence="3" id="KW-0732">Signal</keyword>
<evidence type="ECO:0000313" key="5">
    <source>
        <dbReference type="Proteomes" id="UP000004374"/>
    </source>
</evidence>
<comment type="caution">
    <text evidence="4">The sequence shown here is derived from an EMBL/GenBank/DDBJ whole genome shotgun (WGS) entry which is preliminary data.</text>
</comment>
<organism evidence="4 5">
    <name type="scientific">Rheinheimera nanhaiensis E407-8</name>
    <dbReference type="NCBI Taxonomy" id="562729"/>
    <lineage>
        <taxon>Bacteria</taxon>
        <taxon>Pseudomonadati</taxon>
        <taxon>Pseudomonadota</taxon>
        <taxon>Gammaproteobacteria</taxon>
        <taxon>Chromatiales</taxon>
        <taxon>Chromatiaceae</taxon>
        <taxon>Rheinheimera</taxon>
    </lineage>
</organism>
<name>I1DZJ7_9GAMM</name>
<dbReference type="RefSeq" id="WP_008222099.1">
    <property type="nucleotide sequence ID" value="NZ_BAFK01000013.1"/>
</dbReference>